<dbReference type="PANTHER" id="PTHR33055:SF3">
    <property type="entry name" value="PUTATIVE TRANSPOSASE FOR IS117-RELATED"/>
    <property type="match status" value="1"/>
</dbReference>
<feature type="domain" description="Transposase IS110-like N-terminal" evidence="2">
    <location>
        <begin position="6"/>
        <end position="150"/>
    </location>
</feature>
<feature type="coiled-coil region" evidence="1">
    <location>
        <begin position="313"/>
        <end position="340"/>
    </location>
</feature>
<proteinExistence type="predicted"/>
<dbReference type="GO" id="GO:0003677">
    <property type="term" value="F:DNA binding"/>
    <property type="evidence" value="ECO:0007669"/>
    <property type="project" value="InterPro"/>
</dbReference>
<sequence>MKYYSGLDVSLKETFISIVDEKGKIVKEEVVASESDAIAKCLLDQDKRYEVIGIESGQLSISMCKELRSFGLPVVCVDARHMAAALSARINKNDKNDARGIAQMMRVGLYKEVLVKSDESCQIKVALGSRRQLICSKQQIVGTIRGLLKIHGIKLGKRSKFETFALRIQETINNVDEISRSSIEALLHSLKTIEESIRKLDKILSEQGRKDEDCKLLTTVPGVGVIVAMTYKAAIDDPYRFETSYTVGAYMGLSPRQYASGEVDRHGSISKMGPMECRKETTEEDLKEIAEKAPIIKLAYDELDKFRWNEKDLVAYEERIMDLRKEEAILEHRLDLAEEKGKKIGKEEGKIEGKIEVAKAMLANNVDVNTIVKFTGLSISEIEELSGNL</sequence>
<dbReference type="InterPro" id="IPR002525">
    <property type="entry name" value="Transp_IS110-like_N"/>
</dbReference>
<dbReference type="Pfam" id="PF01548">
    <property type="entry name" value="DEDD_Tnp_IS110"/>
    <property type="match status" value="1"/>
</dbReference>
<comment type="caution">
    <text evidence="4">The sequence shown here is derived from an EMBL/GenBank/DDBJ whole genome shotgun (WGS) entry which is preliminary data.</text>
</comment>
<keyword evidence="1" id="KW-0175">Coiled coil</keyword>
<dbReference type="Proteomes" id="UP000887116">
    <property type="component" value="Unassembled WGS sequence"/>
</dbReference>
<dbReference type="GO" id="GO:0004803">
    <property type="term" value="F:transposase activity"/>
    <property type="evidence" value="ECO:0007669"/>
    <property type="project" value="InterPro"/>
</dbReference>
<keyword evidence="5" id="KW-1185">Reference proteome</keyword>
<gene>
    <name evidence="4" type="primary">COM42_05470</name>
    <name evidence="4" type="ORF">TNCT_446821</name>
</gene>
<reference evidence="4" key="1">
    <citation type="submission" date="2020-07" db="EMBL/GenBank/DDBJ databases">
        <title>Multicomponent nature underlies the extraordinary mechanical properties of spider dragline silk.</title>
        <authorList>
            <person name="Kono N."/>
            <person name="Nakamura H."/>
            <person name="Mori M."/>
            <person name="Yoshida Y."/>
            <person name="Ohtoshi R."/>
            <person name="Malay A.D."/>
            <person name="Moran D.A.P."/>
            <person name="Tomita M."/>
            <person name="Numata K."/>
            <person name="Arakawa K."/>
        </authorList>
    </citation>
    <scope>NUCLEOTIDE SEQUENCE</scope>
</reference>
<dbReference type="PANTHER" id="PTHR33055">
    <property type="entry name" value="TRANSPOSASE FOR INSERTION SEQUENCE ELEMENT IS1111A"/>
    <property type="match status" value="1"/>
</dbReference>
<name>A0A8X6LPT4_TRICU</name>
<dbReference type="GO" id="GO:0006313">
    <property type="term" value="P:DNA transposition"/>
    <property type="evidence" value="ECO:0007669"/>
    <property type="project" value="InterPro"/>
</dbReference>
<protein>
    <submittedName>
        <fullName evidence="4">IS110 family transposase</fullName>
    </submittedName>
</protein>
<accession>A0A8X6LPT4</accession>
<dbReference type="Pfam" id="PF02371">
    <property type="entry name" value="Transposase_20"/>
    <property type="match status" value="1"/>
</dbReference>
<dbReference type="EMBL" id="BMAO01027496">
    <property type="protein sequence ID" value="GFR17605.1"/>
    <property type="molecule type" value="Genomic_DNA"/>
</dbReference>
<dbReference type="AlphaFoldDB" id="A0A8X6LPT4"/>
<dbReference type="InterPro" id="IPR003346">
    <property type="entry name" value="Transposase_20"/>
</dbReference>
<dbReference type="OrthoDB" id="6427855at2759"/>
<evidence type="ECO:0000259" key="2">
    <source>
        <dbReference type="Pfam" id="PF01548"/>
    </source>
</evidence>
<dbReference type="InterPro" id="IPR047650">
    <property type="entry name" value="Transpos_IS110"/>
</dbReference>
<dbReference type="NCBIfam" id="NF033542">
    <property type="entry name" value="transpos_IS110"/>
    <property type="match status" value="1"/>
</dbReference>
<organism evidence="4 5">
    <name type="scientific">Trichonephila clavata</name>
    <name type="common">Joro spider</name>
    <name type="synonym">Nephila clavata</name>
    <dbReference type="NCBI Taxonomy" id="2740835"/>
    <lineage>
        <taxon>Eukaryota</taxon>
        <taxon>Metazoa</taxon>
        <taxon>Ecdysozoa</taxon>
        <taxon>Arthropoda</taxon>
        <taxon>Chelicerata</taxon>
        <taxon>Arachnida</taxon>
        <taxon>Araneae</taxon>
        <taxon>Araneomorphae</taxon>
        <taxon>Entelegynae</taxon>
        <taxon>Araneoidea</taxon>
        <taxon>Nephilidae</taxon>
        <taxon>Trichonephila</taxon>
    </lineage>
</organism>
<feature type="domain" description="Transposase IS116/IS110/IS902 C-terminal" evidence="3">
    <location>
        <begin position="214"/>
        <end position="279"/>
    </location>
</feature>
<evidence type="ECO:0000256" key="1">
    <source>
        <dbReference type="SAM" id="Coils"/>
    </source>
</evidence>
<evidence type="ECO:0000259" key="3">
    <source>
        <dbReference type="Pfam" id="PF02371"/>
    </source>
</evidence>
<evidence type="ECO:0000313" key="5">
    <source>
        <dbReference type="Proteomes" id="UP000887116"/>
    </source>
</evidence>
<evidence type="ECO:0000313" key="4">
    <source>
        <dbReference type="EMBL" id="GFR17605.1"/>
    </source>
</evidence>